<dbReference type="WBParaSite" id="EgrG_000572900">
    <property type="protein sequence ID" value="EgrG_000572900"/>
    <property type="gene ID" value="EgrG_000572900"/>
</dbReference>
<evidence type="ECO:0000256" key="1">
    <source>
        <dbReference type="SAM" id="Coils"/>
    </source>
</evidence>
<gene>
    <name evidence="3" type="ORF">EgrG_000572900</name>
</gene>
<evidence type="ECO:0000256" key="2">
    <source>
        <dbReference type="SAM" id="MobiDB-lite"/>
    </source>
</evidence>
<keyword evidence="1" id="KW-0175">Coiled coil</keyword>
<organism evidence="3">
    <name type="scientific">Echinococcus granulosus</name>
    <name type="common">Hydatid tapeworm</name>
    <dbReference type="NCBI Taxonomy" id="6210"/>
    <lineage>
        <taxon>Eukaryota</taxon>
        <taxon>Metazoa</taxon>
        <taxon>Spiralia</taxon>
        <taxon>Lophotrochozoa</taxon>
        <taxon>Platyhelminthes</taxon>
        <taxon>Cestoda</taxon>
        <taxon>Eucestoda</taxon>
        <taxon>Cyclophyllidea</taxon>
        <taxon>Taeniidae</taxon>
        <taxon>Echinococcus</taxon>
        <taxon>Echinococcus granulosus group</taxon>
    </lineage>
</organism>
<evidence type="ECO:0000313" key="5">
    <source>
        <dbReference type="WBParaSite" id="EgrG_000572900"/>
    </source>
</evidence>
<dbReference type="OrthoDB" id="6268792at2759"/>
<protein>
    <submittedName>
        <fullName evidence="5">ANK_REP_REGION domain-containing protein</fullName>
    </submittedName>
</protein>
<proteinExistence type="predicted"/>
<accession>A0A068WUU2</accession>
<evidence type="ECO:0000313" key="4">
    <source>
        <dbReference type="Proteomes" id="UP000492820"/>
    </source>
</evidence>
<feature type="compositionally biased region" description="Polar residues" evidence="2">
    <location>
        <begin position="1382"/>
        <end position="1391"/>
    </location>
</feature>
<name>A0A068WUU2_ECHGR</name>
<feature type="coiled-coil region" evidence="1">
    <location>
        <begin position="328"/>
        <end position="355"/>
    </location>
</feature>
<feature type="region of interest" description="Disordered" evidence="2">
    <location>
        <begin position="1369"/>
        <end position="1391"/>
    </location>
</feature>
<evidence type="ECO:0000313" key="3">
    <source>
        <dbReference type="EMBL" id="CDS23600.1"/>
    </source>
</evidence>
<feature type="compositionally biased region" description="Basic and acidic residues" evidence="2">
    <location>
        <begin position="1369"/>
        <end position="1381"/>
    </location>
</feature>
<reference evidence="3" key="2">
    <citation type="submission" date="2014-06" db="EMBL/GenBank/DDBJ databases">
        <authorList>
            <person name="Aslett M."/>
        </authorList>
    </citation>
    <scope>NUCLEOTIDE SEQUENCE</scope>
</reference>
<reference evidence="5" key="3">
    <citation type="submission" date="2020-10" db="UniProtKB">
        <authorList>
            <consortium name="WormBaseParasite"/>
        </authorList>
    </citation>
    <scope>IDENTIFICATION</scope>
</reference>
<reference evidence="3 4" key="1">
    <citation type="journal article" date="2013" name="Nature">
        <title>The genomes of four tapeworm species reveal adaptations to parasitism.</title>
        <authorList>
            <person name="Tsai I.J."/>
            <person name="Zarowiecki M."/>
            <person name="Holroyd N."/>
            <person name="Garciarrubio A."/>
            <person name="Sanchez-Flores A."/>
            <person name="Brooks K.L."/>
            <person name="Tracey A."/>
            <person name="Bobes R.J."/>
            <person name="Fragoso G."/>
            <person name="Sciutto E."/>
            <person name="Aslett M."/>
            <person name="Beasley H."/>
            <person name="Bennett H.M."/>
            <person name="Cai J."/>
            <person name="Camicia F."/>
            <person name="Clark R."/>
            <person name="Cucher M."/>
            <person name="De Silva N."/>
            <person name="Day T.A."/>
            <person name="Deplazes P."/>
            <person name="Estrada K."/>
            <person name="Fernandez C."/>
            <person name="Holland P.W."/>
            <person name="Hou J."/>
            <person name="Hu S."/>
            <person name="Huckvale T."/>
            <person name="Hung S.S."/>
            <person name="Kamenetzky L."/>
            <person name="Keane J.A."/>
            <person name="Kiss F."/>
            <person name="Koziol U."/>
            <person name="Lambert O."/>
            <person name="Liu K."/>
            <person name="Luo X."/>
            <person name="Luo Y."/>
            <person name="Macchiaroli N."/>
            <person name="Nichol S."/>
            <person name="Paps J."/>
            <person name="Parkinson J."/>
            <person name="Pouchkina-Stantcheva N."/>
            <person name="Riddiford N."/>
            <person name="Rosenzvit M."/>
            <person name="Salinas G."/>
            <person name="Wasmuth J.D."/>
            <person name="Zamanian M."/>
            <person name="Zheng Y."/>
            <person name="Cai X."/>
            <person name="Soberon X."/>
            <person name="Olson P.D."/>
            <person name="Laclette J.P."/>
            <person name="Brehm K."/>
            <person name="Berriman M."/>
            <person name="Garciarrubio A."/>
            <person name="Bobes R.J."/>
            <person name="Fragoso G."/>
            <person name="Sanchez-Flores A."/>
            <person name="Estrada K."/>
            <person name="Cevallos M.A."/>
            <person name="Morett E."/>
            <person name="Gonzalez V."/>
            <person name="Portillo T."/>
            <person name="Ochoa-Leyva A."/>
            <person name="Jose M.V."/>
            <person name="Sciutto E."/>
            <person name="Landa A."/>
            <person name="Jimenez L."/>
            <person name="Valdes V."/>
            <person name="Carrero J.C."/>
            <person name="Larralde C."/>
            <person name="Morales-Montor J."/>
            <person name="Limon-Lason J."/>
            <person name="Soberon X."/>
            <person name="Laclette J.P."/>
        </authorList>
    </citation>
    <scope>NUCLEOTIDE SEQUENCE [LARGE SCALE GENOMIC DNA]</scope>
</reference>
<sequence>MSPDSFSCLETNDCRYLDTFQEISSIENFFSELSTRISDCSVTTALTKNSYRIANESSEEELNKAWNKVRSSALATQYHVNAAAEYHQDKLGEIKKHLTELDRLRIVSKSITPLHRAVQPPEAAKEFEGVILCDFLDELNKTYLRRGQRVKVLETGRPTVNTSTVTTDEPPPLKPYWIVQSTTQEKPIKIPSVYVGLTKDDSDSTDRALCIYEQFFDSWSDQIDEWLSTGVLHFMSFLDEVTRNKVTEIYYILLNYSQDLCFEDPDKVSHLLTELELSFPQKEGAEANDEVWNKIAMEQMRYYNSAKSRFRKEKYADDSAMEQTMQRFEQFAAEVEHLASELERVRDELSSLSTKKELKSILINDRHSAIEKAQPKSSTIELEAPEKVATVKVKGMMVDTLRENVGPCMACTATQTQAWLSVAETTGNLAIPARASRIVKEIGVLATNVVRLFDLETQVTPMSVHAQCQTLSPLSLLSSPILPTSHAPAAAMVKSKSLQTCLDEASALKSVEMHATAAMVYTQVECASSSWLADAEMPKKFEGADYAALLRPRNEAEGYEYVHASPRLVEMQHAYPITSQPSCIDTGMNTGVATVQHSFLPPLHGNTADVYAEVVTTTQSIATVTTQTVAGVLIDSETQVTHLVTHCQCQTVTPLTTETVMPVVADSSRLEVTPVVVAEEEGIIEPVSCAHIHSAAPVAVQLRSTAVMTSLPIDKSREEESMSKWCIVCGGVARPVDSRSTTTELEAPEKVATVKVKGMMVDTLRENVGPCMACTATQTQAWLSVAETTGNLPLITGTACMVKDTAILASSFVQHFSSESPTFYISKHMPCQAAPHSSILLIDCLNDFANLIVDAVLWEAFALASLPTASSASLSFLSSDNVSHPSVSTTIIDSLLDFSVVPPDQADKLWPFLLSRGTSTASFVHDDGDQPEPFVLGDFTCTSFESYLKSVDEGISKSDREPDFIPFTGTDVKMSGFQVQLRSYFLRSSLVKPLKTEDLTESPRHTGVLCYILTDRSSHSFADIFVSPITQTDSVETQSSGVQAGDFYGSLIHLDSGDDSLSAVKKNIKESIQDKICETLEAAIEESCTARVFAAPRELFDQQKCSRHIGTMDSRCNDGFHESESTITTQTHISVGILAKPLKEDPEYYIWAVPKRVVTTGQQTAAPVCREEYQVIKDAKNEKENLRSSILTSEILLEQSTKGVQTINTKMRYAAMMTAIEVKCVADSDLSEETDGGVDLDMYEALLRPKRHIPTSSTSVIIKALHPPISSSLVLTQISKSSVTNAAQTYEVVRPSSRSPLLKATNEDKSAEQKTTALLQAEPAPIEEQCLIVKEDSLQCFVPSVPPSISSCTQTVGCVMRCSSSMTSKEVRSDADGEKQPSHTPAMTSSDYAVPISVARPTPTDSMCQAILVDRIQTDATKLLMSCAVQTRISVEILTRVFEDAHSHPHIAEKFVEVPLRRQPMPIQLSFSDGEGKYDLDASLLSLSDKKCYTGTLTASIESQAPHSSSRGSSIGHSTGKTLRCVAMMTAKEVKCVADSDLSEKTDGGVDLDMYEALLRPKGHIPTSSTSVIIKALHPPISSSLVLTQISKSSVTNAAQTCEVVDYLSISPIPIEQQSSMTLPDVPTPIEESCSIVKEDSSKCFVPSPLTNISLCTQTLGSTLKCTSTMTSALSSSEYGALIRPTRHNLLDAMCQTIQECLVQADAPKVFASCAAQTRVSVEILTRVFEGAHSYPHGEGSSIEAPLKRQSTSNLLLSSGAIEHALPCAADVTRRLHLHGSTQTLRSEMRSTSAMTALEVRFVTTNKAVKPYISSDKEFISFHNLNLMQTYANLLSCATQTHIVVEPSLNINEDDYSYRYRKDVHLNPLVSTGQQTATIISEDLPFLADYHLRNIEEICNTSGLSRVSNFGSSSTSLSNGSSNLQLSPISHVNNYTQTSIFDLRCVATMTSEIIKCALVDGLFHGFVPGSETKAMNHGPWSSIQHSLIQTTTNKAYGPKTVQTRNYVKSTFGLSVMPFEGDDYAALIRSAPPLIQTGEESNLVDDQVVELLHAPLASSQPTQKAMQQDAEIQVNISIKVWLEGCIPGVNDDELNECIIVLMNEQFRRPSCQREHDISGFKQHFNRSCQTAPNFVNLAQTIKYKEADILRVDKTCQTGQVQVISTHHKEEREDWSQECVEVEKEIIQIEDDLQQPSESRLSYLLEKSLGISVVHVFRLRVRILEYELCDDFKRLLTPSWQKMIEVANQKTGVFTPMAIALHRKWVRMSNQHPHYVDSIRGKNLPFEEAFSLGYVRLASLPKLLDPRGPLIFIERESFGWHSVRGYGYVRSVNETRMEFEEAWRAGFIRRTGNGTRVTVWDDHLSMWIPAEEAVAKNVLLVSTNRDFKVSKVRRKLFRVSAIRPGGLQGQWLNPLEALTYGMFEWQKGNVADTWLAQPRITQPTLSEAIFVPPTQEFIPLSWKCFYEAWKEGWVRLTQEPNADMVSVTDFDNRRVVKTFMNLVVNPLESTNRSLSTHLPFGHPWSGAEAKPAPPAIAVRKTTKIKVNRKQSRKLQYYSLQHDDFA</sequence>
<dbReference type="Proteomes" id="UP000492820">
    <property type="component" value="Unassembled WGS sequence"/>
</dbReference>
<dbReference type="EMBL" id="LK028592">
    <property type="protein sequence ID" value="CDS23600.1"/>
    <property type="molecule type" value="Genomic_DNA"/>
</dbReference>